<organism evidence="6 7">
    <name type="scientific">Stygiolobus azoricus</name>
    <dbReference type="NCBI Taxonomy" id="41675"/>
    <lineage>
        <taxon>Archaea</taxon>
        <taxon>Thermoproteota</taxon>
        <taxon>Thermoprotei</taxon>
        <taxon>Sulfolobales</taxon>
        <taxon>Sulfolobaceae</taxon>
        <taxon>Stygiolobus</taxon>
    </lineage>
</organism>
<dbReference type="AlphaFoldDB" id="A0A650CMH0"/>
<proteinExistence type="inferred from homology"/>
<dbReference type="InterPro" id="IPR000077">
    <property type="entry name" value="Ribosomal_eL39"/>
</dbReference>
<evidence type="ECO:0000256" key="5">
    <source>
        <dbReference type="HAMAP-Rule" id="MF_00629"/>
    </source>
</evidence>
<keyword evidence="2 5" id="KW-0689">Ribosomal protein</keyword>
<sequence>MEMSKHKPLGKKLRLAKAIKSNSAIPAWVVLKTNAKIRFNPLKRNWRRSSLKV</sequence>
<evidence type="ECO:0000256" key="4">
    <source>
        <dbReference type="ARBA" id="ARBA00035234"/>
    </source>
</evidence>
<keyword evidence="7" id="KW-1185">Reference proteome</keyword>
<dbReference type="PROSITE" id="PS00051">
    <property type="entry name" value="RIBOSOMAL_L39E"/>
    <property type="match status" value="1"/>
</dbReference>
<protein>
    <recommendedName>
        <fullName evidence="4 5">Large ribosomal subunit protein eL39</fullName>
    </recommendedName>
</protein>
<dbReference type="Proteomes" id="UP000423396">
    <property type="component" value="Chromosome"/>
</dbReference>
<evidence type="ECO:0000256" key="2">
    <source>
        <dbReference type="ARBA" id="ARBA00022980"/>
    </source>
</evidence>
<accession>A0A650CMH0</accession>
<dbReference type="NCBIfam" id="NF002316">
    <property type="entry name" value="PRK01242.1"/>
    <property type="match status" value="1"/>
</dbReference>
<evidence type="ECO:0000256" key="1">
    <source>
        <dbReference type="ARBA" id="ARBA00009339"/>
    </source>
</evidence>
<gene>
    <name evidence="5" type="primary">rpl39e</name>
    <name evidence="6" type="ORF">D1868_02970</name>
</gene>
<dbReference type="Gene3D" id="1.10.1620.10">
    <property type="entry name" value="Ribosomal protein L39e"/>
    <property type="match status" value="1"/>
</dbReference>
<name>A0A650CMH0_9CREN</name>
<dbReference type="Pfam" id="PF00832">
    <property type="entry name" value="Ribosomal_L39"/>
    <property type="match status" value="1"/>
</dbReference>
<keyword evidence="3 5" id="KW-0687">Ribonucleoprotein</keyword>
<dbReference type="KEGG" id="sazo:D1868_02970"/>
<evidence type="ECO:0000313" key="6">
    <source>
        <dbReference type="EMBL" id="QGR19044.1"/>
    </source>
</evidence>
<dbReference type="PANTHER" id="PTHR19970">
    <property type="entry name" value="RIBOSOMAL PROTEIN L39E"/>
    <property type="match status" value="1"/>
</dbReference>
<dbReference type="InterPro" id="IPR020083">
    <property type="entry name" value="Ribosomal_eL39_CS"/>
</dbReference>
<dbReference type="SUPFAM" id="SSF48662">
    <property type="entry name" value="Ribosomal protein L39e"/>
    <property type="match status" value="1"/>
</dbReference>
<reference evidence="6 7" key="1">
    <citation type="submission" date="2019-10" db="EMBL/GenBank/DDBJ databases">
        <title>Genome Sequences from Six Type Strain Members of the Archaeal Family Sulfolobaceae: Acidianus ambivalens, Acidianus infernus, Metallosphaera prunae, Stygiolobus azoricus, Sulfolobus metallicus, and Sulfurisphaera ohwakuensis.</title>
        <authorList>
            <person name="Counts J.A."/>
            <person name="Kelly R.M."/>
        </authorList>
    </citation>
    <scope>NUCLEOTIDE SEQUENCE [LARGE SCALE GENOMIC DNA]</scope>
    <source>
        <strain evidence="6 7">FC6</strain>
    </source>
</reference>
<dbReference type="InterPro" id="IPR023626">
    <property type="entry name" value="Ribosomal_eL39_dom_sf"/>
</dbReference>
<dbReference type="FunFam" id="1.10.1620.10:FF:000001">
    <property type="entry name" value="60S ribosomal protein-like L39"/>
    <property type="match status" value="1"/>
</dbReference>
<dbReference type="GO" id="GO:0022625">
    <property type="term" value="C:cytosolic large ribosomal subunit"/>
    <property type="evidence" value="ECO:0007669"/>
    <property type="project" value="TreeGrafter"/>
</dbReference>
<evidence type="ECO:0000313" key="7">
    <source>
        <dbReference type="Proteomes" id="UP000423396"/>
    </source>
</evidence>
<dbReference type="PANTHER" id="PTHR19970:SF0">
    <property type="entry name" value="LARGE RIBOSOMAL SUBUNIT PROTEIN EL39"/>
    <property type="match status" value="1"/>
</dbReference>
<comment type="similarity">
    <text evidence="1 5">Belongs to the eukaryotic ribosomal protein eL39 family.</text>
</comment>
<evidence type="ECO:0000256" key="3">
    <source>
        <dbReference type="ARBA" id="ARBA00023274"/>
    </source>
</evidence>
<dbReference type="GO" id="GO:0003735">
    <property type="term" value="F:structural constituent of ribosome"/>
    <property type="evidence" value="ECO:0007669"/>
    <property type="project" value="InterPro"/>
</dbReference>
<dbReference type="HAMAP" id="MF_00629">
    <property type="entry name" value="Ribosomal_eL39"/>
    <property type="match status" value="1"/>
</dbReference>
<dbReference type="GO" id="GO:0006412">
    <property type="term" value="P:translation"/>
    <property type="evidence" value="ECO:0007669"/>
    <property type="project" value="UniProtKB-UniRule"/>
</dbReference>
<dbReference type="EMBL" id="CP045483">
    <property type="protein sequence ID" value="QGR19044.1"/>
    <property type="molecule type" value="Genomic_DNA"/>
</dbReference>